<name>A0A8H3BJV6_9AGAM</name>
<organism evidence="2 3">
    <name type="scientific">Rhizoctonia solani</name>
    <dbReference type="NCBI Taxonomy" id="456999"/>
    <lineage>
        <taxon>Eukaryota</taxon>
        <taxon>Fungi</taxon>
        <taxon>Dikarya</taxon>
        <taxon>Basidiomycota</taxon>
        <taxon>Agaricomycotina</taxon>
        <taxon>Agaricomycetes</taxon>
        <taxon>Cantharellales</taxon>
        <taxon>Ceratobasidiaceae</taxon>
        <taxon>Rhizoctonia</taxon>
    </lineage>
</organism>
<protein>
    <submittedName>
        <fullName evidence="2">Uncharacterized protein</fullName>
    </submittedName>
</protein>
<feature type="region of interest" description="Disordered" evidence="1">
    <location>
        <begin position="158"/>
        <end position="182"/>
    </location>
</feature>
<dbReference type="AlphaFoldDB" id="A0A8H3BJV6"/>
<gene>
    <name evidence="2" type="ORF">RDB_LOCUS74089</name>
</gene>
<reference evidence="2" key="1">
    <citation type="submission" date="2021-01" db="EMBL/GenBank/DDBJ databases">
        <authorList>
            <person name="Kaushik A."/>
        </authorList>
    </citation>
    <scope>NUCLEOTIDE SEQUENCE</scope>
    <source>
        <strain evidence="2">AG3-1AP</strain>
    </source>
</reference>
<comment type="caution">
    <text evidence="2">The sequence shown here is derived from an EMBL/GenBank/DDBJ whole genome shotgun (WGS) entry which is preliminary data.</text>
</comment>
<accession>A0A8H3BJV6</accession>
<evidence type="ECO:0000313" key="2">
    <source>
        <dbReference type="EMBL" id="CAE6458630.1"/>
    </source>
</evidence>
<proteinExistence type="predicted"/>
<feature type="compositionally biased region" description="Basic and acidic residues" evidence="1">
    <location>
        <begin position="158"/>
        <end position="168"/>
    </location>
</feature>
<evidence type="ECO:0000313" key="3">
    <source>
        <dbReference type="Proteomes" id="UP000663831"/>
    </source>
</evidence>
<sequence>MSTTTTSTTATTATSTATTYTVPMKVFNSVELVLMLMSMFTCVTKDIRTTVMFLLEIVFGYEPLTRRFVRKPKVHEVRTLFEPLSALALSHCTEYTLDNIQTKADALAMVSAILQPILIRLTTDIKPVDVSKAGAIIAQYLHGDSVAISTSCSLRRTDRVEKHQREDPPLDSFLPTQRPAKNPLPARPCPVHVIVTSPTVADILRSSTSLASLAMDVQAFIPSHRGVQHSPGEWVERGALDTFKFPVHSDIVGEPAGSLDSSDNWLTTDDSAITSYTGHTDEETLTIPTSIPIPISRTLPGISNLASPDKPQSYLQCSRSAPQLTNAPWTRSPSELAAHGTLGTLCSFSSLSSSRIVSPNWRAFSISSSLSKATDSDVSDWSLRMQWLEHEDDSFILSRGGSVANLCDISYESFRFPRVAYPNGLDSLSTASDSTATTPTSSTPATSVENLVEDWVPDWQSGQLDTWKCAIREHDRSEYQQEALAAEYAEWADEWQTWELDAWSNALTGCEVELCLDTKARRVEVRQAADSGVVRFARRIGGVFGL</sequence>
<dbReference type="OrthoDB" id="3243300at2759"/>
<dbReference type="EMBL" id="CAJMWV010002264">
    <property type="protein sequence ID" value="CAE6458630.1"/>
    <property type="molecule type" value="Genomic_DNA"/>
</dbReference>
<dbReference type="Proteomes" id="UP000663831">
    <property type="component" value="Unassembled WGS sequence"/>
</dbReference>
<evidence type="ECO:0000256" key="1">
    <source>
        <dbReference type="SAM" id="MobiDB-lite"/>
    </source>
</evidence>